<keyword evidence="3" id="KW-1185">Reference proteome</keyword>
<proteinExistence type="predicted"/>
<dbReference type="PANTHER" id="PTHR20932:SF2">
    <property type="entry name" value="AND PUTATIVE PEPTIDOGLYCAN-BINDING DOMAIN-CONTAINING PROTEIN 1-RELATED"/>
    <property type="match status" value="1"/>
</dbReference>
<feature type="region of interest" description="Disordered" evidence="1">
    <location>
        <begin position="204"/>
        <end position="257"/>
    </location>
</feature>
<dbReference type="Proteomes" id="UP000694423">
    <property type="component" value="Unplaced"/>
</dbReference>
<evidence type="ECO:0000313" key="3">
    <source>
        <dbReference type="Proteomes" id="UP000694423"/>
    </source>
</evidence>
<evidence type="ECO:0000313" key="2">
    <source>
        <dbReference type="Ensembl" id="ENSDNVP00000002809.1"/>
    </source>
</evidence>
<feature type="compositionally biased region" description="Acidic residues" evidence="1">
    <location>
        <begin position="161"/>
        <end position="171"/>
    </location>
</feature>
<reference evidence="2" key="1">
    <citation type="submission" date="2025-08" db="UniProtKB">
        <authorList>
            <consortium name="Ensembl"/>
        </authorList>
    </citation>
    <scope>IDENTIFICATION</scope>
</reference>
<evidence type="ECO:0000256" key="1">
    <source>
        <dbReference type="SAM" id="MobiDB-lite"/>
    </source>
</evidence>
<protein>
    <submittedName>
        <fullName evidence="2">LysM domain containing 1</fullName>
    </submittedName>
</protein>
<feature type="region of interest" description="Disordered" evidence="1">
    <location>
        <begin position="1"/>
        <end position="132"/>
    </location>
</feature>
<reference evidence="2" key="2">
    <citation type="submission" date="2025-09" db="UniProtKB">
        <authorList>
            <consortium name="Ensembl"/>
        </authorList>
    </citation>
    <scope>IDENTIFICATION</scope>
</reference>
<dbReference type="AlphaFoldDB" id="A0A8C4P2X4"/>
<organism evidence="2 3">
    <name type="scientific">Dromaius novaehollandiae</name>
    <name type="common">Emu</name>
    <dbReference type="NCBI Taxonomy" id="8790"/>
    <lineage>
        <taxon>Eukaryota</taxon>
        <taxon>Metazoa</taxon>
        <taxon>Chordata</taxon>
        <taxon>Craniata</taxon>
        <taxon>Vertebrata</taxon>
        <taxon>Euteleostomi</taxon>
        <taxon>Archelosauria</taxon>
        <taxon>Archosauria</taxon>
        <taxon>Dinosauria</taxon>
        <taxon>Saurischia</taxon>
        <taxon>Theropoda</taxon>
        <taxon>Coelurosauria</taxon>
        <taxon>Aves</taxon>
        <taxon>Palaeognathae</taxon>
        <taxon>Casuariiformes</taxon>
        <taxon>Dromaiidae</taxon>
        <taxon>Dromaius</taxon>
    </lineage>
</organism>
<dbReference type="InterPro" id="IPR045030">
    <property type="entry name" value="LYSM1-4"/>
</dbReference>
<accession>A0A8C4P2X4</accession>
<feature type="region of interest" description="Disordered" evidence="1">
    <location>
        <begin position="153"/>
        <end position="180"/>
    </location>
</feature>
<dbReference type="PANTHER" id="PTHR20932">
    <property type="entry name" value="LYSM AND PUTATIVE PEPTIDOGLYCAN-BINDING DOMAIN-CONTAINING PROTEIN"/>
    <property type="match status" value="1"/>
</dbReference>
<dbReference type="Ensembl" id="ENSDNVT00000003392.1">
    <property type="protein sequence ID" value="ENSDNVP00000002809.1"/>
    <property type="gene ID" value="ENSDNVG00000002029.1"/>
</dbReference>
<name>A0A8C4P2X4_DRONO</name>
<sequence length="257" mass="26657">MAAAGAVRGYHGNRRPLPASGPPFPAGRVPARRPIESGGGGASRPTVPCGSRGARHAGSCSSLPSSWAAGVGELGEGDPGRGREPPHGGQGVHGEAAPKGDKEGSSGAGAFWGIRGRGEGKKGPESAPGWEMEQIKRANRLYTSDTIFLKPTLLIPGQLGPEEEEEEEEEGAAGLACPATSRHDLSATDFLRQIDAEIRLSKAAATRRLREGSTRAPDTGAHPAPQGARRALLGPRPLTRTPRAAALHDAEDEIFTL</sequence>